<proteinExistence type="predicted"/>
<protein>
    <submittedName>
        <fullName evidence="1">Uncharacterized protein</fullName>
    </submittedName>
</protein>
<dbReference type="VEuPathDB" id="TriTrypDB:ECC02_011886"/>
<evidence type="ECO:0000313" key="1">
    <source>
        <dbReference type="EMBL" id="PWU89350.1"/>
    </source>
</evidence>
<evidence type="ECO:0000313" key="2">
    <source>
        <dbReference type="Proteomes" id="UP000246121"/>
    </source>
</evidence>
<dbReference type="VEuPathDB" id="TriTrypDB:TCSYLVIO_008165"/>
<comment type="caution">
    <text evidence="1">The sequence shown here is derived from an EMBL/GenBank/DDBJ whole genome shotgun (WGS) entry which is preliminary data.</text>
</comment>
<reference evidence="1 2" key="1">
    <citation type="journal article" date="2018" name="Microb. Genom.">
        <title>Expanding an expanded genome: long-read sequencing of Trypanosoma cruzi.</title>
        <authorList>
            <person name="Berna L."/>
            <person name="Rodriguez M."/>
            <person name="Chiribao M.L."/>
            <person name="Parodi-Talice A."/>
            <person name="Pita S."/>
            <person name="Rijo G."/>
            <person name="Alvarez-Valin F."/>
            <person name="Robello C."/>
        </authorList>
    </citation>
    <scope>NUCLEOTIDE SEQUENCE [LARGE SCALE GENOMIC DNA]</scope>
    <source>
        <strain evidence="1 2">Dm28c</strain>
    </source>
</reference>
<dbReference type="VEuPathDB" id="TriTrypDB:TcCL_ESM01699"/>
<dbReference type="AlphaFoldDB" id="A0A2V2UZ23"/>
<dbReference type="InterPro" id="IPR027417">
    <property type="entry name" value="P-loop_NTPase"/>
</dbReference>
<dbReference type="SUPFAM" id="SSF52540">
    <property type="entry name" value="P-loop containing nucleoside triphosphate hydrolases"/>
    <property type="match status" value="1"/>
</dbReference>
<dbReference type="EMBL" id="PRFA01000060">
    <property type="protein sequence ID" value="PWU89350.1"/>
    <property type="molecule type" value="Genomic_DNA"/>
</dbReference>
<sequence>MPDLRLLGPCLTSMWRWTCRTQVHSSENCVPLPPPNFTHERKNMVAFSYGVRSSPKRQLMYGSAAGEGYAARVITEFIRLGAKKGIFALSCHVIGSTEHRADLLDADNEPGVIVGSPKEGPRVRMAARILVSLAGDVRGAMDTIAKNYVK</sequence>
<name>A0A2V2UZ23_TRYCR</name>
<gene>
    <name evidence="1" type="ORF">C4B63_60g199</name>
</gene>
<dbReference type="VEuPathDB" id="TriTrypDB:C4B63_60g199"/>
<dbReference type="VEuPathDB" id="TriTrypDB:C3747_269g18"/>
<organism evidence="1 2">
    <name type="scientific">Trypanosoma cruzi</name>
    <dbReference type="NCBI Taxonomy" id="5693"/>
    <lineage>
        <taxon>Eukaryota</taxon>
        <taxon>Discoba</taxon>
        <taxon>Euglenozoa</taxon>
        <taxon>Kinetoplastea</taxon>
        <taxon>Metakinetoplastina</taxon>
        <taxon>Trypanosomatida</taxon>
        <taxon>Trypanosomatidae</taxon>
        <taxon>Trypanosoma</taxon>
        <taxon>Schizotrypanum</taxon>
    </lineage>
</organism>
<accession>A0A2V2UZ23</accession>
<dbReference type="Proteomes" id="UP000246121">
    <property type="component" value="Unassembled WGS sequence"/>
</dbReference>